<name>A0AAN6WPW9_9PEZI</name>
<protein>
    <recommendedName>
        <fullName evidence="4">C2H2-type domain-containing protein</fullName>
    </recommendedName>
</protein>
<proteinExistence type="predicted"/>
<dbReference type="Proteomes" id="UP001302126">
    <property type="component" value="Unassembled WGS sequence"/>
</dbReference>
<keyword evidence="3" id="KW-1185">Reference proteome</keyword>
<accession>A0AAN6WPW9</accession>
<evidence type="ECO:0000256" key="1">
    <source>
        <dbReference type="SAM" id="MobiDB-lite"/>
    </source>
</evidence>
<reference evidence="2" key="2">
    <citation type="submission" date="2023-05" db="EMBL/GenBank/DDBJ databases">
        <authorList>
            <consortium name="Lawrence Berkeley National Laboratory"/>
            <person name="Steindorff A."/>
            <person name="Hensen N."/>
            <person name="Bonometti L."/>
            <person name="Westerberg I."/>
            <person name="Brannstrom I.O."/>
            <person name="Guillou S."/>
            <person name="Cros-Aarteil S."/>
            <person name="Calhoun S."/>
            <person name="Haridas S."/>
            <person name="Kuo A."/>
            <person name="Mondo S."/>
            <person name="Pangilinan J."/>
            <person name="Riley R."/>
            <person name="Labutti K."/>
            <person name="Andreopoulos B."/>
            <person name="Lipzen A."/>
            <person name="Chen C."/>
            <person name="Yanf M."/>
            <person name="Daum C."/>
            <person name="Ng V."/>
            <person name="Clum A."/>
            <person name="Ohm R."/>
            <person name="Martin F."/>
            <person name="Silar P."/>
            <person name="Natvig D."/>
            <person name="Lalanne C."/>
            <person name="Gautier V."/>
            <person name="Ament-Velasquez S.L."/>
            <person name="Kruys A."/>
            <person name="Hutchinson M.I."/>
            <person name="Powell A.J."/>
            <person name="Barry K."/>
            <person name="Miller A.N."/>
            <person name="Grigoriev I.V."/>
            <person name="Debuchy R."/>
            <person name="Gladieux P."/>
            <person name="Thoren M.H."/>
            <person name="Johannesson H."/>
        </authorList>
    </citation>
    <scope>NUCLEOTIDE SEQUENCE</scope>
    <source>
        <strain evidence="2">PSN309</strain>
    </source>
</reference>
<reference evidence="2" key="1">
    <citation type="journal article" date="2023" name="Mol. Phylogenet. Evol.">
        <title>Genome-scale phylogeny and comparative genomics of the fungal order Sordariales.</title>
        <authorList>
            <person name="Hensen N."/>
            <person name="Bonometti L."/>
            <person name="Westerberg I."/>
            <person name="Brannstrom I.O."/>
            <person name="Guillou S."/>
            <person name="Cros-Aarteil S."/>
            <person name="Calhoun S."/>
            <person name="Haridas S."/>
            <person name="Kuo A."/>
            <person name="Mondo S."/>
            <person name="Pangilinan J."/>
            <person name="Riley R."/>
            <person name="LaButti K."/>
            <person name="Andreopoulos B."/>
            <person name="Lipzen A."/>
            <person name="Chen C."/>
            <person name="Yan M."/>
            <person name="Daum C."/>
            <person name="Ng V."/>
            <person name="Clum A."/>
            <person name="Steindorff A."/>
            <person name="Ohm R.A."/>
            <person name="Martin F."/>
            <person name="Silar P."/>
            <person name="Natvig D.O."/>
            <person name="Lalanne C."/>
            <person name="Gautier V."/>
            <person name="Ament-Velasquez S.L."/>
            <person name="Kruys A."/>
            <person name="Hutchinson M.I."/>
            <person name="Powell A.J."/>
            <person name="Barry K."/>
            <person name="Miller A.N."/>
            <person name="Grigoriev I.V."/>
            <person name="Debuchy R."/>
            <person name="Gladieux P."/>
            <person name="Hiltunen Thoren M."/>
            <person name="Johannesson H."/>
        </authorList>
    </citation>
    <scope>NUCLEOTIDE SEQUENCE</scope>
    <source>
        <strain evidence="2">PSN309</strain>
    </source>
</reference>
<dbReference type="PANTHER" id="PTHR38166:SF1">
    <property type="entry name" value="C2H2-TYPE DOMAIN-CONTAINING PROTEIN"/>
    <property type="match status" value="1"/>
</dbReference>
<feature type="compositionally biased region" description="Low complexity" evidence="1">
    <location>
        <begin position="17"/>
        <end position="28"/>
    </location>
</feature>
<sequence length="861" mass="93684">MEPHFGASPVLIGGAESVSSTQQQLQVSGHAATGRSRGKSHDSGIMMVEDHPRTPAAENGHHHWRVTVMDELLGRFKLKHPSTVPILPPATAPSPTSITVPASIVLDGHPLTESCCRGWVPSSTTQHRQSMSVDSGVVMEMDSMSAYEVLCNSSVKDMPLSPHPYTPRASFRLSGYMFSPQLPASPTSRPSSPIPPSGPPSPSEESEDSQEWDHICIGQDGDHNTAEDLAEEVRVEMEAVTLERTSSLPAYISPTQPIQHYFQPVSNLETIRETEDASEVVLDADTDTDTEAVSTEEADQILAFSLPTVRGINSTDVPQEVLEVCRSVTYAYAERIAALIDGFQDLSVATTDEGSARTCTNSGNSRNNTQRQSSSSTSPQDTTGKGNGKGRGKPNRNKKRRLDDTRDNEDDEEDDSGDVVGGGDPGDNSEDLNTGGAKLRCIFRARNPSRFNVRDHTSCAMTMFTKFSDLRKHVLNKHTASSETATCPRCKQGFPSRHALEKHSEAEIPCASKRADPEDGINSETAARIRFRGRDCGPSDEEQWKHLWQLAFPGDLEHQVKSYQFIPVLEHHELEPTFHQALSCLKPVVQSLVPDTESFEALCATITALFASAVNELTNIGLKMDYVNRQGSRTSTTSKPRSSVVAPRVLWDNSFAASATSRDSGIGLDSDAGTPRTSARFSAPRLSSFSVDADGGNRFSAGMGMRNRASFTPPQNISIAPASLPTRAATMRYPSSSNSFAQRLQTVEQVPPTMLIGQHQQQTGNFDAPVEIYHGTQLGRDSNAGGGNGMNMHTNGYMTNTPNNMAFHSSMSPETEQTLQHINPSQLDINYQQHFPAGQVMMMQSDAGRQQQSVDASGQWI</sequence>
<evidence type="ECO:0000313" key="2">
    <source>
        <dbReference type="EMBL" id="KAK4184227.1"/>
    </source>
</evidence>
<feature type="compositionally biased region" description="Basic residues" evidence="1">
    <location>
        <begin position="388"/>
        <end position="400"/>
    </location>
</feature>
<feature type="compositionally biased region" description="Low complexity" evidence="1">
    <location>
        <begin position="360"/>
        <end position="378"/>
    </location>
</feature>
<feature type="compositionally biased region" description="Pro residues" evidence="1">
    <location>
        <begin position="192"/>
        <end position="202"/>
    </location>
</feature>
<dbReference type="PANTHER" id="PTHR38166">
    <property type="entry name" value="C2H2-TYPE DOMAIN-CONTAINING PROTEIN-RELATED"/>
    <property type="match status" value="1"/>
</dbReference>
<organism evidence="2 3">
    <name type="scientific">Podospora australis</name>
    <dbReference type="NCBI Taxonomy" id="1536484"/>
    <lineage>
        <taxon>Eukaryota</taxon>
        <taxon>Fungi</taxon>
        <taxon>Dikarya</taxon>
        <taxon>Ascomycota</taxon>
        <taxon>Pezizomycotina</taxon>
        <taxon>Sordariomycetes</taxon>
        <taxon>Sordariomycetidae</taxon>
        <taxon>Sordariales</taxon>
        <taxon>Podosporaceae</taxon>
        <taxon>Podospora</taxon>
    </lineage>
</organism>
<feature type="region of interest" description="Disordered" evidence="1">
    <location>
        <begin position="16"/>
        <end position="47"/>
    </location>
</feature>
<comment type="caution">
    <text evidence="2">The sequence shown here is derived from an EMBL/GenBank/DDBJ whole genome shotgun (WGS) entry which is preliminary data.</text>
</comment>
<feature type="region of interest" description="Disordered" evidence="1">
    <location>
        <begin position="660"/>
        <end position="681"/>
    </location>
</feature>
<evidence type="ECO:0000313" key="3">
    <source>
        <dbReference type="Proteomes" id="UP001302126"/>
    </source>
</evidence>
<dbReference type="EMBL" id="MU864499">
    <property type="protein sequence ID" value="KAK4184227.1"/>
    <property type="molecule type" value="Genomic_DNA"/>
</dbReference>
<dbReference type="AlphaFoldDB" id="A0AAN6WPW9"/>
<gene>
    <name evidence="2" type="ORF">QBC35DRAFT_535157</name>
</gene>
<feature type="region of interest" description="Disordered" evidence="1">
    <location>
        <begin position="354"/>
        <end position="434"/>
    </location>
</feature>
<feature type="region of interest" description="Disordered" evidence="1">
    <location>
        <begin position="180"/>
        <end position="211"/>
    </location>
</feature>
<feature type="compositionally biased region" description="Acidic residues" evidence="1">
    <location>
        <begin position="406"/>
        <end position="417"/>
    </location>
</feature>
<evidence type="ECO:0008006" key="4">
    <source>
        <dbReference type="Google" id="ProtNLM"/>
    </source>
</evidence>